<dbReference type="PANTHER" id="PTHR15503:SF45">
    <property type="entry name" value="RNA-DIRECTED DNA POLYMERASE HOMOLOG"/>
    <property type="match status" value="1"/>
</dbReference>
<accession>Q2QT77</accession>
<dbReference type="CDD" id="cd00303">
    <property type="entry name" value="retropepsin_like"/>
    <property type="match status" value="1"/>
</dbReference>
<sequence length="567" mass="63045">MAAVQQVRAATVKNAPTVGIPTAPPAMCNDQEKVAFATHQLQGPASAWWDNHMATRPPGTEVTWAEFCCSFRKAQVPDGVMAQKKREFRALHQGNRTVTEYLHEFNRLARYAPEDVRTDALKQEKLLAGLDDERTNQLISRDYADFEKLVEKAIRQEDRRNKMDRKRKTAQFRSNPRSHQRPRFTSGQQGGPTIMIVHQHRPFNSSGFHQGASGSQNHQGGQPNCNAAPHPPMAPAQSAPSAQAKKETGAKPGSCFNCGEHGHFADKCPKPTRAGPRFAQARVNHASAEEAQAAPEVILGTFPVNTIPATVLFDSGATHSFISKKFAGVHGLRKEELSTPMRVHTPGNSSTSVSYSPSVLIEIQRSPFLANLILLESKDLDVILGMDWLTKFKGVIDCVNRTITLTNEKGEAVVYKSPVSLKQGISLNLIEVKNPVATEEKSSRKLEDIPIVCEYPEVFPEDLTTMPPKREIEFRIDLAPGTAPIYKRPYRMAANELVEVKKQVDEQLQKGYIRPSTSPWGAPVIFVEKDNTKRMCCHAQKFTSNFQTNLCIKTLVQESTEVHKLII</sequence>
<evidence type="ECO:0000259" key="3">
    <source>
        <dbReference type="PROSITE" id="PS50158"/>
    </source>
</evidence>
<evidence type="ECO:0000313" key="4">
    <source>
        <dbReference type="EMBL" id="ABA97530.1"/>
    </source>
</evidence>
<dbReference type="Gene3D" id="2.40.70.10">
    <property type="entry name" value="Acid Proteases"/>
    <property type="match status" value="1"/>
</dbReference>
<feature type="region of interest" description="Disordered" evidence="2">
    <location>
        <begin position="203"/>
        <end position="250"/>
    </location>
</feature>
<keyword evidence="1" id="KW-0479">Metal-binding</keyword>
<reference evidence="4" key="3">
    <citation type="submission" date="2006-01" db="EMBL/GenBank/DDBJ databases">
        <authorList>
            <person name="Buell R."/>
        </authorList>
    </citation>
    <scope>NUCLEOTIDE SEQUENCE</scope>
</reference>
<dbReference type="InterPro" id="IPR001878">
    <property type="entry name" value="Znf_CCHC"/>
</dbReference>
<dbReference type="GO" id="GO:0008270">
    <property type="term" value="F:zinc ion binding"/>
    <property type="evidence" value="ECO:0007669"/>
    <property type="project" value="UniProtKB-KW"/>
</dbReference>
<dbReference type="InterPro" id="IPR005162">
    <property type="entry name" value="Retrotrans_gag_dom"/>
</dbReference>
<feature type="domain" description="CCHC-type" evidence="3">
    <location>
        <begin position="255"/>
        <end position="270"/>
    </location>
</feature>
<dbReference type="Gene3D" id="4.10.60.10">
    <property type="entry name" value="Zinc finger, CCHC-type"/>
    <property type="match status" value="1"/>
</dbReference>
<dbReference type="InterPro" id="IPR043502">
    <property type="entry name" value="DNA/RNA_pol_sf"/>
</dbReference>
<dbReference type="EMBL" id="DP000011">
    <property type="protein sequence ID" value="ABA97530.1"/>
    <property type="molecule type" value="Genomic_DNA"/>
</dbReference>
<keyword evidence="1" id="KW-0863">Zinc-finger</keyword>
<reference evidence="4" key="1">
    <citation type="journal article" date="2005" name="BMC Biol.">
        <title>The sequence of rice chromosomes 11 and 12, rich in disease resistance genes and recent gene duplications.</title>
        <authorList>
            <consortium name="The rice chromosomes 11 and 12 sequencing consortia"/>
        </authorList>
    </citation>
    <scope>NUCLEOTIDE SEQUENCE [LARGE SCALE GENOMIC DNA]</scope>
</reference>
<dbReference type="PROSITE" id="PS50158">
    <property type="entry name" value="ZF_CCHC"/>
    <property type="match status" value="1"/>
</dbReference>
<name>Q2QT77_ORYSJ</name>
<feature type="region of interest" description="Disordered" evidence="2">
    <location>
        <begin position="157"/>
        <end position="191"/>
    </location>
</feature>
<dbReference type="Pfam" id="PF00098">
    <property type="entry name" value="zf-CCHC"/>
    <property type="match status" value="1"/>
</dbReference>
<dbReference type="InterPro" id="IPR036875">
    <property type="entry name" value="Znf_CCHC_sf"/>
</dbReference>
<evidence type="ECO:0000256" key="2">
    <source>
        <dbReference type="SAM" id="MobiDB-lite"/>
    </source>
</evidence>
<dbReference type="PANTHER" id="PTHR15503">
    <property type="entry name" value="LDOC1 RELATED"/>
    <property type="match status" value="1"/>
</dbReference>
<feature type="compositionally biased region" description="Basic residues" evidence="2">
    <location>
        <begin position="162"/>
        <end position="182"/>
    </location>
</feature>
<keyword evidence="1" id="KW-0862">Zinc</keyword>
<organism evidence="4">
    <name type="scientific">Oryza sativa subsp. japonica</name>
    <name type="common">Rice</name>
    <dbReference type="NCBI Taxonomy" id="39947"/>
    <lineage>
        <taxon>Eukaryota</taxon>
        <taxon>Viridiplantae</taxon>
        <taxon>Streptophyta</taxon>
        <taxon>Embryophyta</taxon>
        <taxon>Tracheophyta</taxon>
        <taxon>Spermatophyta</taxon>
        <taxon>Magnoliopsida</taxon>
        <taxon>Liliopsida</taxon>
        <taxon>Poales</taxon>
        <taxon>Poaceae</taxon>
        <taxon>BOP clade</taxon>
        <taxon>Oryzoideae</taxon>
        <taxon>Oryzeae</taxon>
        <taxon>Oryzinae</taxon>
        <taxon>Oryza</taxon>
        <taxon>Oryza sativa</taxon>
    </lineage>
</organism>
<dbReference type="Pfam" id="PF03732">
    <property type="entry name" value="Retrotrans_gag"/>
    <property type="match status" value="1"/>
</dbReference>
<dbReference type="SMART" id="SM00343">
    <property type="entry name" value="ZnF_C2HC"/>
    <property type="match status" value="1"/>
</dbReference>
<feature type="compositionally biased region" description="Polar residues" evidence="2">
    <location>
        <begin position="203"/>
        <end position="225"/>
    </location>
</feature>
<dbReference type="Pfam" id="PF08284">
    <property type="entry name" value="RVP_2"/>
    <property type="match status" value="1"/>
</dbReference>
<dbReference type="SUPFAM" id="SSF57756">
    <property type="entry name" value="Retrovirus zinc finger-like domains"/>
    <property type="match status" value="1"/>
</dbReference>
<dbReference type="GO" id="GO:0003676">
    <property type="term" value="F:nucleic acid binding"/>
    <property type="evidence" value="ECO:0007669"/>
    <property type="project" value="InterPro"/>
</dbReference>
<dbReference type="SUPFAM" id="SSF56672">
    <property type="entry name" value="DNA/RNA polymerases"/>
    <property type="match status" value="1"/>
</dbReference>
<reference evidence="4" key="2">
    <citation type="submission" date="2005-04" db="EMBL/GenBank/DDBJ databases">
        <authorList>
            <person name="Buell C.R."/>
            <person name="Wing R.A."/>
            <person name="McCombie W.A."/>
            <person name="Ouyang S."/>
        </authorList>
    </citation>
    <scope>NUCLEOTIDE SEQUENCE</scope>
</reference>
<proteinExistence type="predicted"/>
<evidence type="ECO:0000256" key="1">
    <source>
        <dbReference type="PROSITE-ProRule" id="PRU00047"/>
    </source>
</evidence>
<protein>
    <submittedName>
        <fullName evidence="4">Retrotransposon protein, putative, Ty3-gypsy subclass</fullName>
    </submittedName>
</protein>
<dbReference type="InterPro" id="IPR032567">
    <property type="entry name" value="RTL1-rel"/>
</dbReference>
<dbReference type="Gene3D" id="3.10.10.10">
    <property type="entry name" value="HIV Type 1 Reverse Transcriptase, subunit A, domain 1"/>
    <property type="match status" value="1"/>
</dbReference>
<dbReference type="SUPFAM" id="SSF50630">
    <property type="entry name" value="Acid proteases"/>
    <property type="match status" value="1"/>
</dbReference>
<dbReference type="InterPro" id="IPR021109">
    <property type="entry name" value="Peptidase_aspartic_dom_sf"/>
</dbReference>
<gene>
    <name evidence="4" type="ordered locus">LOC_Os12g21580</name>
</gene>
<dbReference type="AlphaFoldDB" id="Q2QT77"/>